<feature type="compositionally biased region" description="Basic and acidic residues" evidence="1">
    <location>
        <begin position="82"/>
        <end position="91"/>
    </location>
</feature>
<feature type="compositionally biased region" description="Basic residues" evidence="1">
    <location>
        <begin position="153"/>
        <end position="171"/>
    </location>
</feature>
<feature type="compositionally biased region" description="Basic residues" evidence="1">
    <location>
        <begin position="17"/>
        <end position="47"/>
    </location>
</feature>
<feature type="non-terminal residue" evidence="2">
    <location>
        <position position="285"/>
    </location>
</feature>
<feature type="non-terminal residue" evidence="2">
    <location>
        <position position="1"/>
    </location>
</feature>
<dbReference type="EMBL" id="CADCWC010000445">
    <property type="protein sequence ID" value="CAA9552843.1"/>
    <property type="molecule type" value="Genomic_DNA"/>
</dbReference>
<feature type="compositionally biased region" description="Basic residues" evidence="1">
    <location>
        <begin position="62"/>
        <end position="81"/>
    </location>
</feature>
<feature type="region of interest" description="Disordered" evidence="1">
    <location>
        <begin position="1"/>
        <end position="91"/>
    </location>
</feature>
<evidence type="ECO:0000256" key="1">
    <source>
        <dbReference type="SAM" id="MobiDB-lite"/>
    </source>
</evidence>
<organism evidence="2">
    <name type="scientific">uncultured Thermoleophilia bacterium</name>
    <dbReference type="NCBI Taxonomy" id="1497501"/>
    <lineage>
        <taxon>Bacteria</taxon>
        <taxon>Bacillati</taxon>
        <taxon>Actinomycetota</taxon>
        <taxon>Thermoleophilia</taxon>
        <taxon>environmental samples</taxon>
    </lineage>
</organism>
<accession>A0A6J4UK66</accession>
<reference evidence="2" key="1">
    <citation type="submission" date="2020-02" db="EMBL/GenBank/DDBJ databases">
        <authorList>
            <person name="Meier V. D."/>
        </authorList>
    </citation>
    <scope>NUCLEOTIDE SEQUENCE</scope>
    <source>
        <strain evidence="2">AVDCRST_MAG79</strain>
    </source>
</reference>
<proteinExistence type="predicted"/>
<sequence length="285" mass="31662">GHERRLRQTAGPGDHRVGRRSPVRPRPGGRRGRREHGALHRGAHPRCRPPPLARRPPGPGGARRHRQGGVRAAARRARGRQRHDGDPVRRQEQLVRRLRVLVPQAVRARGRPDHGRWQAEVDRRGAGADDRRPDARADDVHGAGARRVAARAPRGRAAHRRDGRRASRRRAFPAGVLGRTDRHARLRAGGRAARRAHPGRQVDPVGQGGAGGRHVQAGRGAARPLRRTGGRHLEADDGVLPHRRALQPHLVRAPRAARLGRRPELRRLLDGVGQPRRRPDREGRL</sequence>
<feature type="region of interest" description="Disordered" evidence="1">
    <location>
        <begin position="190"/>
        <end position="285"/>
    </location>
</feature>
<name>A0A6J4UK66_9ACTN</name>
<dbReference type="EC" id="2.8.1.1" evidence="2"/>
<feature type="compositionally biased region" description="Pro residues" evidence="1">
    <location>
        <begin position="48"/>
        <end position="59"/>
    </location>
</feature>
<feature type="compositionally biased region" description="Basic and acidic residues" evidence="1">
    <location>
        <begin position="110"/>
        <end position="141"/>
    </location>
</feature>
<gene>
    <name evidence="2" type="ORF">AVDCRST_MAG79-2838</name>
</gene>
<protein>
    <submittedName>
        <fullName evidence="2">Thiosulfate sulfurtransferase, rhodanese</fullName>
        <ecNumber evidence="2">2.8.1.1</ecNumber>
    </submittedName>
</protein>
<evidence type="ECO:0000313" key="2">
    <source>
        <dbReference type="EMBL" id="CAA9552843.1"/>
    </source>
</evidence>
<feature type="region of interest" description="Disordered" evidence="1">
    <location>
        <begin position="106"/>
        <end position="173"/>
    </location>
</feature>
<dbReference type="GO" id="GO:0004792">
    <property type="term" value="F:thiosulfate-cyanide sulfurtransferase activity"/>
    <property type="evidence" value="ECO:0007669"/>
    <property type="project" value="UniProtKB-EC"/>
</dbReference>
<dbReference type="AlphaFoldDB" id="A0A6J4UK66"/>
<feature type="compositionally biased region" description="Low complexity" evidence="1">
    <location>
        <begin position="142"/>
        <end position="152"/>
    </location>
</feature>
<keyword evidence="2" id="KW-0808">Transferase</keyword>